<proteinExistence type="inferred from homology"/>
<dbReference type="AlphaFoldDB" id="A0AAP0G0Q1"/>
<dbReference type="PANTHER" id="PTHR11926">
    <property type="entry name" value="GLUCOSYL/GLUCURONOSYL TRANSFERASES"/>
    <property type="match status" value="1"/>
</dbReference>
<dbReference type="InterPro" id="IPR002213">
    <property type="entry name" value="UDP_glucos_trans"/>
</dbReference>
<evidence type="ECO:0000256" key="1">
    <source>
        <dbReference type="ARBA" id="ARBA00009995"/>
    </source>
</evidence>
<sequence length="484" mass="53523">MGSVHISKKAHAVIVPYPTQGHITPAFTLAKLLHSHGFHITFVNTDFNHHRLLRSQGAAALAGLPDFNFESIPDGLPPSDLSATQDIPALCTSIHNNFLFPPFLELLEKLKSGTPPVTQIISDALMSFCVDAGKKHGIPVTGFWTASACGLMGYLHFQALIQRGITPFKDESYLKNGYLETGVDWIPGMKNIRLKDLPSFFRTTNPNEILFNFLDTSSRRLAEAKAIIINTFDDLERPVLDALSASLLIPAPLPPIYTIGPINLLSRRLSEISPLKSNGANLWKEDAGCIEWLDGRNPRSVVLVNFGSITVMSRGHLVEFAWGLANSGYDILWVIRGDLVKGESAMLPPEFVEETKGRALMASWCAQEEVLAHPAVGVFLTHAGWNSILESFSAGVPVICWPFFAEQHTNCRYAEAEWGVGMEIDGDVKREEVEVLIRKAMEEEEEGKEMKKRAMEWKQSAVTAIQKGGSSFANFERVVKEVLL</sequence>
<comment type="caution">
    <text evidence="5">The sequence shown here is derived from an EMBL/GenBank/DDBJ whole genome shotgun (WGS) entry which is preliminary data.</text>
</comment>
<evidence type="ECO:0000256" key="3">
    <source>
        <dbReference type="RuleBase" id="RU003718"/>
    </source>
</evidence>
<evidence type="ECO:0000256" key="2">
    <source>
        <dbReference type="ARBA" id="ARBA00022679"/>
    </source>
</evidence>
<keyword evidence="6" id="KW-1185">Reference proteome</keyword>
<accession>A0AAP0G0Q1</accession>
<dbReference type="Gene3D" id="3.40.50.2000">
    <property type="entry name" value="Glycogen Phosphorylase B"/>
    <property type="match status" value="2"/>
</dbReference>
<dbReference type="FunFam" id="3.40.50.2000:FF:000027">
    <property type="entry name" value="Glycosyltransferase"/>
    <property type="match status" value="1"/>
</dbReference>
<evidence type="ECO:0000313" key="6">
    <source>
        <dbReference type="Proteomes" id="UP001418222"/>
    </source>
</evidence>
<dbReference type="EMBL" id="JBBWWQ010000014">
    <property type="protein sequence ID" value="KAK8931102.1"/>
    <property type="molecule type" value="Genomic_DNA"/>
</dbReference>
<comment type="similarity">
    <text evidence="1 3">Belongs to the UDP-glycosyltransferase family.</text>
</comment>
<dbReference type="PANTHER" id="PTHR11926:SF774">
    <property type="entry name" value="UDP-GLYCOSYLTRANSFERASE 85A1-RELATED"/>
    <property type="match status" value="1"/>
</dbReference>
<keyword evidence="2 3" id="KW-0808">Transferase</keyword>
<gene>
    <name evidence="5" type="primary">UGT85A2</name>
    <name evidence="5" type="ORF">KSP39_PZI017015</name>
</gene>
<dbReference type="GO" id="GO:0080044">
    <property type="term" value="F:quercetin 7-O-glucosyltransferase activity"/>
    <property type="evidence" value="ECO:0007669"/>
    <property type="project" value="TreeGrafter"/>
</dbReference>
<dbReference type="Proteomes" id="UP001418222">
    <property type="component" value="Unassembled WGS sequence"/>
</dbReference>
<dbReference type="PROSITE" id="PS00375">
    <property type="entry name" value="UDPGT"/>
    <property type="match status" value="1"/>
</dbReference>
<dbReference type="FunFam" id="3.40.50.2000:FF:000055">
    <property type="entry name" value="Glycosyltransferase"/>
    <property type="match status" value="1"/>
</dbReference>
<dbReference type="SUPFAM" id="SSF53756">
    <property type="entry name" value="UDP-Glycosyltransferase/glycogen phosphorylase"/>
    <property type="match status" value="1"/>
</dbReference>
<dbReference type="InterPro" id="IPR035595">
    <property type="entry name" value="UDP_glycos_trans_CS"/>
</dbReference>
<reference evidence="5 6" key="1">
    <citation type="journal article" date="2022" name="Nat. Plants">
        <title>Genomes of leafy and leafless Platanthera orchids illuminate the evolution of mycoheterotrophy.</title>
        <authorList>
            <person name="Li M.H."/>
            <person name="Liu K.W."/>
            <person name="Li Z."/>
            <person name="Lu H.C."/>
            <person name="Ye Q.L."/>
            <person name="Zhang D."/>
            <person name="Wang J.Y."/>
            <person name="Li Y.F."/>
            <person name="Zhong Z.M."/>
            <person name="Liu X."/>
            <person name="Yu X."/>
            <person name="Liu D.K."/>
            <person name="Tu X.D."/>
            <person name="Liu B."/>
            <person name="Hao Y."/>
            <person name="Liao X.Y."/>
            <person name="Jiang Y.T."/>
            <person name="Sun W.H."/>
            <person name="Chen J."/>
            <person name="Chen Y.Q."/>
            <person name="Ai Y."/>
            <person name="Zhai J.W."/>
            <person name="Wu S.S."/>
            <person name="Zhou Z."/>
            <person name="Hsiao Y.Y."/>
            <person name="Wu W.L."/>
            <person name="Chen Y.Y."/>
            <person name="Lin Y.F."/>
            <person name="Hsu J.L."/>
            <person name="Li C.Y."/>
            <person name="Wang Z.W."/>
            <person name="Zhao X."/>
            <person name="Zhong W.Y."/>
            <person name="Ma X.K."/>
            <person name="Ma L."/>
            <person name="Huang J."/>
            <person name="Chen G.Z."/>
            <person name="Huang M.Z."/>
            <person name="Huang L."/>
            <person name="Peng D.H."/>
            <person name="Luo Y.B."/>
            <person name="Zou S.Q."/>
            <person name="Chen S.P."/>
            <person name="Lan S."/>
            <person name="Tsai W.C."/>
            <person name="Van de Peer Y."/>
            <person name="Liu Z.J."/>
        </authorList>
    </citation>
    <scope>NUCLEOTIDE SEQUENCE [LARGE SCALE GENOMIC DNA]</scope>
    <source>
        <strain evidence="5">Lor287</strain>
    </source>
</reference>
<organism evidence="5 6">
    <name type="scientific">Platanthera zijinensis</name>
    <dbReference type="NCBI Taxonomy" id="2320716"/>
    <lineage>
        <taxon>Eukaryota</taxon>
        <taxon>Viridiplantae</taxon>
        <taxon>Streptophyta</taxon>
        <taxon>Embryophyta</taxon>
        <taxon>Tracheophyta</taxon>
        <taxon>Spermatophyta</taxon>
        <taxon>Magnoliopsida</taxon>
        <taxon>Liliopsida</taxon>
        <taxon>Asparagales</taxon>
        <taxon>Orchidaceae</taxon>
        <taxon>Orchidoideae</taxon>
        <taxon>Orchideae</taxon>
        <taxon>Orchidinae</taxon>
        <taxon>Platanthera</taxon>
    </lineage>
</organism>
<evidence type="ECO:0000313" key="5">
    <source>
        <dbReference type="EMBL" id="KAK8931102.1"/>
    </source>
</evidence>
<protein>
    <recommendedName>
        <fullName evidence="4">Glycosyltransferase</fullName>
        <ecNumber evidence="4">2.4.1.-</ecNumber>
    </recommendedName>
</protein>
<dbReference type="GO" id="GO:0080043">
    <property type="term" value="F:quercetin 3-O-glucosyltransferase activity"/>
    <property type="evidence" value="ECO:0007669"/>
    <property type="project" value="TreeGrafter"/>
</dbReference>
<dbReference type="Pfam" id="PF00201">
    <property type="entry name" value="UDPGT"/>
    <property type="match status" value="1"/>
</dbReference>
<keyword evidence="3" id="KW-0328">Glycosyltransferase</keyword>
<dbReference type="EC" id="2.4.1.-" evidence="4"/>
<evidence type="ECO:0000256" key="4">
    <source>
        <dbReference type="RuleBase" id="RU362057"/>
    </source>
</evidence>
<dbReference type="CDD" id="cd03784">
    <property type="entry name" value="GT1_Gtf-like"/>
    <property type="match status" value="1"/>
</dbReference>
<name>A0AAP0G0Q1_9ASPA</name>